<name>A0A0M9VH04_9FLAO</name>
<dbReference type="RefSeq" id="WP_054406098.1">
    <property type="nucleotide sequence ID" value="NZ_FOYA01000004.1"/>
</dbReference>
<evidence type="ECO:0000313" key="2">
    <source>
        <dbReference type="Proteomes" id="UP000037755"/>
    </source>
</evidence>
<gene>
    <name evidence="1" type="ORF">AM493_02560</name>
</gene>
<dbReference type="EMBL" id="LIYD01000005">
    <property type="protein sequence ID" value="KOS05039.1"/>
    <property type="molecule type" value="Genomic_DNA"/>
</dbReference>
<keyword evidence="2" id="KW-1185">Reference proteome</keyword>
<reference evidence="1 2" key="1">
    <citation type="submission" date="2015-08" db="EMBL/GenBank/DDBJ databases">
        <title>Whole genome sequence of Flavobacterium akiainvivens IK-1T, from decaying Wikstroemia oahuensis, an endemic Hawaiian shrub.</title>
        <authorList>
            <person name="Wan X."/>
            <person name="Hou S."/>
            <person name="Saito J."/>
            <person name="Donachie S."/>
        </authorList>
    </citation>
    <scope>NUCLEOTIDE SEQUENCE [LARGE SCALE GENOMIC DNA]</scope>
    <source>
        <strain evidence="1 2">IK-1</strain>
    </source>
</reference>
<accession>A0A0M9VH04</accession>
<dbReference type="PATRIC" id="fig|1202724.3.peg.524"/>
<dbReference type="AlphaFoldDB" id="A0A0M9VH04"/>
<organism evidence="1 2">
    <name type="scientific">Flavobacterium akiainvivens</name>
    <dbReference type="NCBI Taxonomy" id="1202724"/>
    <lineage>
        <taxon>Bacteria</taxon>
        <taxon>Pseudomonadati</taxon>
        <taxon>Bacteroidota</taxon>
        <taxon>Flavobacteriia</taxon>
        <taxon>Flavobacteriales</taxon>
        <taxon>Flavobacteriaceae</taxon>
        <taxon>Flavobacterium</taxon>
    </lineage>
</organism>
<dbReference type="STRING" id="1202724.AM493_02560"/>
<dbReference type="OrthoDB" id="885042at2"/>
<protein>
    <submittedName>
        <fullName evidence="1">Uncharacterized protein</fullName>
    </submittedName>
</protein>
<evidence type="ECO:0000313" key="1">
    <source>
        <dbReference type="EMBL" id="KOS05039.1"/>
    </source>
</evidence>
<sequence>MKTLLLSLVAGFILTASTPPSTDYVYICNGKYSKKYHLKEDCRGLNNCSTKVEKVTLKDAKDKGRTLCGFED</sequence>
<proteinExistence type="predicted"/>
<dbReference type="Proteomes" id="UP000037755">
    <property type="component" value="Unassembled WGS sequence"/>
</dbReference>
<comment type="caution">
    <text evidence="1">The sequence shown here is derived from an EMBL/GenBank/DDBJ whole genome shotgun (WGS) entry which is preliminary data.</text>
</comment>